<evidence type="ECO:0000313" key="1">
    <source>
        <dbReference type="EMBL" id="OGY90531.1"/>
    </source>
</evidence>
<proteinExistence type="predicted"/>
<comment type="caution">
    <text evidence="1">The sequence shown here is derived from an EMBL/GenBank/DDBJ whole genome shotgun (WGS) entry which is preliminary data.</text>
</comment>
<dbReference type="Proteomes" id="UP000178248">
    <property type="component" value="Unassembled WGS sequence"/>
</dbReference>
<accession>A0A1G2BN53</accession>
<organism evidence="1 2">
    <name type="scientific">Candidatus Komeilibacteria bacterium RIFCSPLOWO2_01_FULL_52_15</name>
    <dbReference type="NCBI Taxonomy" id="1798551"/>
    <lineage>
        <taxon>Bacteria</taxon>
        <taxon>Candidatus Komeiliibacteriota</taxon>
    </lineage>
</organism>
<dbReference type="EMBL" id="MHKM01000045">
    <property type="protein sequence ID" value="OGY90531.1"/>
    <property type="molecule type" value="Genomic_DNA"/>
</dbReference>
<reference evidence="1 2" key="1">
    <citation type="journal article" date="2016" name="Nat. Commun.">
        <title>Thousands of microbial genomes shed light on interconnected biogeochemical processes in an aquifer system.</title>
        <authorList>
            <person name="Anantharaman K."/>
            <person name="Brown C.T."/>
            <person name="Hug L.A."/>
            <person name="Sharon I."/>
            <person name="Castelle C.J."/>
            <person name="Probst A.J."/>
            <person name="Thomas B.C."/>
            <person name="Singh A."/>
            <person name="Wilkins M.J."/>
            <person name="Karaoz U."/>
            <person name="Brodie E.L."/>
            <person name="Williams K.H."/>
            <person name="Hubbard S.S."/>
            <person name="Banfield J.F."/>
        </authorList>
    </citation>
    <scope>NUCLEOTIDE SEQUENCE [LARGE SCALE GENOMIC DNA]</scope>
</reference>
<sequence length="66" mass="7519">MMMDPKRKGEIALAILKHRMGNEGIQLNPNSRRRLGNIARATGIPLEELKAFAREVTTEMIKECLR</sequence>
<dbReference type="AlphaFoldDB" id="A0A1G2BN53"/>
<evidence type="ECO:0000313" key="2">
    <source>
        <dbReference type="Proteomes" id="UP000178248"/>
    </source>
</evidence>
<gene>
    <name evidence="1" type="ORF">A3B30_03700</name>
</gene>
<name>A0A1G2BN53_9BACT</name>
<protein>
    <submittedName>
        <fullName evidence="1">Uncharacterized protein</fullName>
    </submittedName>
</protein>